<dbReference type="PROSITE" id="PS00455">
    <property type="entry name" value="AMP_BINDING"/>
    <property type="match status" value="1"/>
</dbReference>
<dbReference type="EMBL" id="LRBG01000039">
    <property type="protein sequence ID" value="KXU82223.1"/>
    <property type="molecule type" value="Genomic_DNA"/>
</dbReference>
<reference evidence="5 6" key="1">
    <citation type="journal article" date="2015" name="Int. J. Syst. Evol. Microbiol.">
        <title>Burkholderia monticola sp. nov., isolated from mountain soil.</title>
        <authorList>
            <person name="Baek I."/>
            <person name="Seo B."/>
            <person name="Lee I."/>
            <person name="Yi H."/>
            <person name="Chun J."/>
        </authorList>
    </citation>
    <scope>NUCLEOTIDE SEQUENCE [LARGE SCALE GENOMIC DNA]</scope>
    <source>
        <strain evidence="5 6">JC2948</strain>
    </source>
</reference>
<protein>
    <submittedName>
        <fullName evidence="5">Fatty-acid--CoA ligase</fullName>
    </submittedName>
</protein>
<dbReference type="PANTHER" id="PTHR43201:SF32">
    <property type="entry name" value="2-SUCCINYLBENZOATE--COA LIGASE, CHLOROPLASTIC_PEROXISOMAL"/>
    <property type="match status" value="1"/>
</dbReference>
<organism evidence="5 6">
    <name type="scientific">Paraburkholderia monticola</name>
    <dbReference type="NCBI Taxonomy" id="1399968"/>
    <lineage>
        <taxon>Bacteria</taxon>
        <taxon>Pseudomonadati</taxon>
        <taxon>Pseudomonadota</taxon>
        <taxon>Betaproteobacteria</taxon>
        <taxon>Burkholderiales</taxon>
        <taxon>Burkholderiaceae</taxon>
        <taxon>Paraburkholderia</taxon>
    </lineage>
</organism>
<dbReference type="InterPro" id="IPR020845">
    <property type="entry name" value="AMP-binding_CS"/>
</dbReference>
<proteinExistence type="inferred from homology"/>
<evidence type="ECO:0000259" key="4">
    <source>
        <dbReference type="Pfam" id="PF13193"/>
    </source>
</evidence>
<comment type="caution">
    <text evidence="5">The sequence shown here is derived from an EMBL/GenBank/DDBJ whole genome shotgun (WGS) entry which is preliminary data.</text>
</comment>
<dbReference type="InterPro" id="IPR000873">
    <property type="entry name" value="AMP-dep_synth/lig_dom"/>
</dbReference>
<dbReference type="Pfam" id="PF13193">
    <property type="entry name" value="AMP-binding_C"/>
    <property type="match status" value="1"/>
</dbReference>
<dbReference type="InterPro" id="IPR045851">
    <property type="entry name" value="AMP-bd_C_sf"/>
</dbReference>
<dbReference type="CDD" id="cd17631">
    <property type="entry name" value="FACL_FadD13-like"/>
    <property type="match status" value="1"/>
</dbReference>
<evidence type="ECO:0000256" key="2">
    <source>
        <dbReference type="ARBA" id="ARBA00022598"/>
    </source>
</evidence>
<comment type="similarity">
    <text evidence="1">Belongs to the ATP-dependent AMP-binding enzyme family.</text>
</comment>
<keyword evidence="6" id="KW-1185">Reference proteome</keyword>
<dbReference type="GO" id="GO:0031956">
    <property type="term" value="F:medium-chain fatty acid-CoA ligase activity"/>
    <property type="evidence" value="ECO:0007669"/>
    <property type="project" value="TreeGrafter"/>
</dbReference>
<dbReference type="RefSeq" id="WP_062136879.1">
    <property type="nucleotide sequence ID" value="NZ_LRBG01000039.1"/>
</dbReference>
<dbReference type="Pfam" id="PF00501">
    <property type="entry name" value="AMP-binding"/>
    <property type="match status" value="1"/>
</dbReference>
<feature type="domain" description="AMP-binding enzyme C-terminal" evidence="4">
    <location>
        <begin position="424"/>
        <end position="499"/>
    </location>
</feature>
<gene>
    <name evidence="5" type="ORF">CI15_32180</name>
</gene>
<evidence type="ECO:0000313" key="6">
    <source>
        <dbReference type="Proteomes" id="UP000075613"/>
    </source>
</evidence>
<dbReference type="Proteomes" id="UP000075613">
    <property type="component" value="Unassembled WGS sequence"/>
</dbReference>
<dbReference type="PANTHER" id="PTHR43201">
    <property type="entry name" value="ACYL-COA SYNTHETASE"/>
    <property type="match status" value="1"/>
</dbReference>
<dbReference type="GO" id="GO:0006631">
    <property type="term" value="P:fatty acid metabolic process"/>
    <property type="evidence" value="ECO:0007669"/>
    <property type="project" value="TreeGrafter"/>
</dbReference>
<dbReference type="FunFam" id="3.30.300.30:FF:000008">
    <property type="entry name" value="2,3-dihydroxybenzoate-AMP ligase"/>
    <property type="match status" value="1"/>
</dbReference>
<feature type="domain" description="AMP-dependent synthetase/ligase" evidence="3">
    <location>
        <begin position="8"/>
        <end position="374"/>
    </location>
</feature>
<sequence>MYLTQGLHRSLQQNPDRLALTFKGRRQTFRQFADRVARLAAALRGLGMAHGDRVGMLSLNSDRYLEYVMGVWWGGGVLNPVNTRWSAAEIGYSLDDCDTRILIVDDHFVDIARRVSALARTAPILIHAGDGDAPAGMLPFDALIAAAAPMPDLGRGGEDLACIMYTGGTTGSPKGVMQTHLNIWCSSLMRIAESAPLPDSAVLHAAPFFHAAGLGRALVQFIAGEAHVVIPAFEAGDVLEAIGNERVSETLLVPTMIQAVLNHPDFARTDLSSLKRLTYGASPIPETLLDRVIESLPGVELAHSYGMTEACPSVSANPPANHDEAGRKSGLYRSIGRGLPGLMVKVVDALGNEVPRGTVGEIVVRGPNVMAGYWNRPEETAQALRDGWLHTGDGAYMDAQGYLYIVDRIKDMIVSGGENVYSAEVENVIVRHPAVAACAVIGIPHETWGEAVHAVIVRKPGATLAEEEVREHCRQAIAGYKCPKTVEFRDQLPLSGAGKVLKREIRAPYWADKARAVN</sequence>
<dbReference type="Gene3D" id="3.40.50.12780">
    <property type="entry name" value="N-terminal domain of ligase-like"/>
    <property type="match status" value="1"/>
</dbReference>
<evidence type="ECO:0000256" key="1">
    <source>
        <dbReference type="ARBA" id="ARBA00006432"/>
    </source>
</evidence>
<name>A0A149PB30_9BURK</name>
<dbReference type="InterPro" id="IPR025110">
    <property type="entry name" value="AMP-bd_C"/>
</dbReference>
<dbReference type="NCBIfam" id="NF004837">
    <property type="entry name" value="PRK06187.1"/>
    <property type="match status" value="1"/>
</dbReference>
<dbReference type="STRING" id="1399968.CI15_32180"/>
<evidence type="ECO:0000259" key="3">
    <source>
        <dbReference type="Pfam" id="PF00501"/>
    </source>
</evidence>
<keyword evidence="2 5" id="KW-0436">Ligase</keyword>
<dbReference type="OrthoDB" id="9766486at2"/>
<evidence type="ECO:0000313" key="5">
    <source>
        <dbReference type="EMBL" id="KXU82223.1"/>
    </source>
</evidence>
<dbReference type="AlphaFoldDB" id="A0A149PB30"/>
<accession>A0A149PB30</accession>
<dbReference type="SUPFAM" id="SSF56801">
    <property type="entry name" value="Acetyl-CoA synthetase-like"/>
    <property type="match status" value="1"/>
</dbReference>
<dbReference type="Gene3D" id="3.30.300.30">
    <property type="match status" value="1"/>
</dbReference>
<dbReference type="InterPro" id="IPR042099">
    <property type="entry name" value="ANL_N_sf"/>
</dbReference>